<gene>
    <name evidence="2" type="ORF">DAPPUDRAFT_99931</name>
</gene>
<accession>E9G8T3</accession>
<dbReference type="PhylomeDB" id="E9G8T3"/>
<protein>
    <submittedName>
        <fullName evidence="2">Uncharacterized protein</fullName>
    </submittedName>
</protein>
<evidence type="ECO:0000313" key="3">
    <source>
        <dbReference type="Proteomes" id="UP000000305"/>
    </source>
</evidence>
<sequence length="268" mass="28848">MALSTPVSLFWVLATVSCLIVNAVEEEVLASLIPYGDVRQSKQMFAMHPPLYSYYNPYGAPIWIPTVQGEIHPESGVLFSGDSKSALTDRAARNEDISITPASTDMISCVFADCTTVAVLICIHPPTDCRFMASTLSSCMKSSTAVSGTISIQFSSAGAQIATVSMAPNKLLYSRVKITCTEITNGVGIYMKSGAADAVPSFAAPFTVTELKPVQIVILNTASATAKQADSPAYYMHIMWSLPYNQSQDQRFDWILYIAVAAVTGDLD</sequence>
<reference evidence="2 3" key="1">
    <citation type="journal article" date="2011" name="Science">
        <title>The ecoresponsive genome of Daphnia pulex.</title>
        <authorList>
            <person name="Colbourne J.K."/>
            <person name="Pfrender M.E."/>
            <person name="Gilbert D."/>
            <person name="Thomas W.K."/>
            <person name="Tucker A."/>
            <person name="Oakley T.H."/>
            <person name="Tokishita S."/>
            <person name="Aerts A."/>
            <person name="Arnold G.J."/>
            <person name="Basu M.K."/>
            <person name="Bauer D.J."/>
            <person name="Caceres C.E."/>
            <person name="Carmel L."/>
            <person name="Casola C."/>
            <person name="Choi J.H."/>
            <person name="Detter J.C."/>
            <person name="Dong Q."/>
            <person name="Dusheyko S."/>
            <person name="Eads B.D."/>
            <person name="Frohlich T."/>
            <person name="Geiler-Samerotte K.A."/>
            <person name="Gerlach D."/>
            <person name="Hatcher P."/>
            <person name="Jogdeo S."/>
            <person name="Krijgsveld J."/>
            <person name="Kriventseva E.V."/>
            <person name="Kultz D."/>
            <person name="Laforsch C."/>
            <person name="Lindquist E."/>
            <person name="Lopez J."/>
            <person name="Manak J.R."/>
            <person name="Muller J."/>
            <person name="Pangilinan J."/>
            <person name="Patwardhan R.P."/>
            <person name="Pitluck S."/>
            <person name="Pritham E.J."/>
            <person name="Rechtsteiner A."/>
            <person name="Rho M."/>
            <person name="Rogozin I.B."/>
            <person name="Sakarya O."/>
            <person name="Salamov A."/>
            <person name="Schaack S."/>
            <person name="Shapiro H."/>
            <person name="Shiga Y."/>
            <person name="Skalitzky C."/>
            <person name="Smith Z."/>
            <person name="Souvorov A."/>
            <person name="Sung W."/>
            <person name="Tang Z."/>
            <person name="Tsuchiya D."/>
            <person name="Tu H."/>
            <person name="Vos H."/>
            <person name="Wang M."/>
            <person name="Wolf Y.I."/>
            <person name="Yamagata H."/>
            <person name="Yamada T."/>
            <person name="Ye Y."/>
            <person name="Shaw J.R."/>
            <person name="Andrews J."/>
            <person name="Crease T.J."/>
            <person name="Tang H."/>
            <person name="Lucas S.M."/>
            <person name="Robertson H.M."/>
            <person name="Bork P."/>
            <person name="Koonin E.V."/>
            <person name="Zdobnov E.M."/>
            <person name="Grigoriev I.V."/>
            <person name="Lynch M."/>
            <person name="Boore J.L."/>
        </authorList>
    </citation>
    <scope>NUCLEOTIDE SEQUENCE [LARGE SCALE GENOMIC DNA]</scope>
</reference>
<evidence type="ECO:0000256" key="1">
    <source>
        <dbReference type="SAM" id="SignalP"/>
    </source>
</evidence>
<dbReference type="AlphaFoldDB" id="E9G8T3"/>
<organism evidence="2 3">
    <name type="scientific">Daphnia pulex</name>
    <name type="common">Water flea</name>
    <dbReference type="NCBI Taxonomy" id="6669"/>
    <lineage>
        <taxon>Eukaryota</taxon>
        <taxon>Metazoa</taxon>
        <taxon>Ecdysozoa</taxon>
        <taxon>Arthropoda</taxon>
        <taxon>Crustacea</taxon>
        <taxon>Branchiopoda</taxon>
        <taxon>Diplostraca</taxon>
        <taxon>Cladocera</taxon>
        <taxon>Anomopoda</taxon>
        <taxon>Daphniidae</taxon>
        <taxon>Daphnia</taxon>
    </lineage>
</organism>
<feature type="chain" id="PRO_5003236756" evidence="1">
    <location>
        <begin position="24"/>
        <end position="268"/>
    </location>
</feature>
<proteinExistence type="predicted"/>
<dbReference type="InParanoid" id="E9G8T3"/>
<evidence type="ECO:0000313" key="2">
    <source>
        <dbReference type="EMBL" id="EFX84029.1"/>
    </source>
</evidence>
<dbReference type="Proteomes" id="UP000000305">
    <property type="component" value="Unassembled WGS sequence"/>
</dbReference>
<keyword evidence="3" id="KW-1185">Reference proteome</keyword>
<dbReference type="KEGG" id="dpx:DAPPUDRAFT_99931"/>
<dbReference type="OrthoDB" id="10352480at2759"/>
<keyword evidence="1" id="KW-0732">Signal</keyword>
<feature type="signal peptide" evidence="1">
    <location>
        <begin position="1"/>
        <end position="23"/>
    </location>
</feature>
<dbReference type="HOGENOM" id="CLU_097676_0_0_1"/>
<dbReference type="EMBL" id="GL732535">
    <property type="protein sequence ID" value="EFX84029.1"/>
    <property type="molecule type" value="Genomic_DNA"/>
</dbReference>
<name>E9G8T3_DAPPU</name>